<keyword evidence="2" id="KW-1185">Reference proteome</keyword>
<evidence type="ECO:0000313" key="1">
    <source>
        <dbReference type="EMBL" id="VDM18758.1"/>
    </source>
</evidence>
<reference evidence="3" key="1">
    <citation type="submission" date="2017-02" db="UniProtKB">
        <authorList>
            <consortium name="WormBaseParasite"/>
        </authorList>
    </citation>
    <scope>IDENTIFICATION</scope>
</reference>
<sequence>MKRQHIVYVKNNIFECCHWQPVFNPCFAQQETVAAKDGLNKLETDFESKSKFPSGLLKMRGPLNTKPYCGIYLGRFVCDGNVQWRRKIRDKWEQITHHNQGSGPFAGPVVDISKQISDKNVLKEPMQRKVRGTISGRG</sequence>
<reference evidence="1 2" key="2">
    <citation type="submission" date="2018-11" db="EMBL/GenBank/DDBJ databases">
        <authorList>
            <consortium name="Pathogen Informatics"/>
        </authorList>
    </citation>
    <scope>NUCLEOTIDE SEQUENCE [LARGE SCALE GENOMIC DNA]</scope>
</reference>
<dbReference type="AlphaFoldDB" id="A0A0R3WMP3"/>
<dbReference type="WBParaSite" id="TTAC_0000203101-mRNA-1">
    <property type="protein sequence ID" value="TTAC_0000203101-mRNA-1"/>
    <property type="gene ID" value="TTAC_0000203101"/>
</dbReference>
<proteinExistence type="predicted"/>
<name>A0A0R3WMP3_HYDTA</name>
<dbReference type="Proteomes" id="UP000274429">
    <property type="component" value="Unassembled WGS sequence"/>
</dbReference>
<gene>
    <name evidence="1" type="ORF">TTAC_LOCUS2018</name>
</gene>
<accession>A0A0R3WMP3</accession>
<dbReference type="EMBL" id="UYWX01000687">
    <property type="protein sequence ID" value="VDM18758.1"/>
    <property type="molecule type" value="Genomic_DNA"/>
</dbReference>
<protein>
    <submittedName>
        <fullName evidence="3">Reverse transcriptase domain-containing protein</fullName>
    </submittedName>
</protein>
<organism evidence="3">
    <name type="scientific">Hydatigena taeniaeformis</name>
    <name type="common">Feline tapeworm</name>
    <name type="synonym">Taenia taeniaeformis</name>
    <dbReference type="NCBI Taxonomy" id="6205"/>
    <lineage>
        <taxon>Eukaryota</taxon>
        <taxon>Metazoa</taxon>
        <taxon>Spiralia</taxon>
        <taxon>Lophotrochozoa</taxon>
        <taxon>Platyhelminthes</taxon>
        <taxon>Cestoda</taxon>
        <taxon>Eucestoda</taxon>
        <taxon>Cyclophyllidea</taxon>
        <taxon>Taeniidae</taxon>
        <taxon>Hydatigera</taxon>
    </lineage>
</organism>
<evidence type="ECO:0000313" key="2">
    <source>
        <dbReference type="Proteomes" id="UP000274429"/>
    </source>
</evidence>
<evidence type="ECO:0000313" key="3">
    <source>
        <dbReference type="WBParaSite" id="TTAC_0000203101-mRNA-1"/>
    </source>
</evidence>
<dbReference type="OrthoDB" id="10302644at2759"/>